<organism evidence="6 7">
    <name type="scientific">Pseudarthrobacter equi</name>
    <dbReference type="NCBI Taxonomy" id="728066"/>
    <lineage>
        <taxon>Bacteria</taxon>
        <taxon>Bacillati</taxon>
        <taxon>Actinomycetota</taxon>
        <taxon>Actinomycetes</taxon>
        <taxon>Micrococcales</taxon>
        <taxon>Micrococcaceae</taxon>
        <taxon>Pseudarthrobacter</taxon>
    </lineage>
</organism>
<dbReference type="Pfam" id="PF13632">
    <property type="entry name" value="Glyco_trans_2_3"/>
    <property type="match status" value="1"/>
</dbReference>
<feature type="transmembrane region" description="Helical" evidence="4">
    <location>
        <begin position="319"/>
        <end position="352"/>
    </location>
</feature>
<accession>A0A1H2BVJ8</accession>
<dbReference type="SUPFAM" id="SSF53448">
    <property type="entry name" value="Nucleotide-diphospho-sugar transferases"/>
    <property type="match status" value="1"/>
</dbReference>
<evidence type="ECO:0000313" key="7">
    <source>
        <dbReference type="Proteomes" id="UP000198751"/>
    </source>
</evidence>
<keyword evidence="4" id="KW-1133">Transmembrane helix</keyword>
<dbReference type="InterPro" id="IPR001173">
    <property type="entry name" value="Glyco_trans_2-like"/>
</dbReference>
<dbReference type="AlphaFoldDB" id="A0A1H2BVJ8"/>
<feature type="domain" description="Glycosyltransferase 2-like" evidence="5">
    <location>
        <begin position="154"/>
        <end position="351"/>
    </location>
</feature>
<dbReference type="CDD" id="cd06423">
    <property type="entry name" value="CESA_like"/>
    <property type="match status" value="1"/>
</dbReference>
<feature type="transmembrane region" description="Helical" evidence="4">
    <location>
        <begin position="376"/>
        <end position="395"/>
    </location>
</feature>
<keyword evidence="3 6" id="KW-0808">Transferase</keyword>
<dbReference type="PANTHER" id="PTHR43630">
    <property type="entry name" value="POLY-BETA-1,6-N-ACETYL-D-GLUCOSAMINE SYNTHASE"/>
    <property type="match status" value="1"/>
</dbReference>
<protein>
    <submittedName>
        <fullName evidence="6">Glycosyltransferase, catalytic subunit of cellulose synthase and poly-beta-1,6-N-acetylglucosamine synthase</fullName>
    </submittedName>
</protein>
<evidence type="ECO:0000256" key="4">
    <source>
        <dbReference type="SAM" id="Phobius"/>
    </source>
</evidence>
<dbReference type="PANTHER" id="PTHR43630:SF1">
    <property type="entry name" value="POLY-BETA-1,6-N-ACETYL-D-GLUCOSAMINE SYNTHASE"/>
    <property type="match status" value="1"/>
</dbReference>
<dbReference type="InterPro" id="IPR029044">
    <property type="entry name" value="Nucleotide-diphossugar_trans"/>
</dbReference>
<dbReference type="RefSeq" id="WP_091723543.1">
    <property type="nucleotide sequence ID" value="NZ_LT629779.1"/>
</dbReference>
<keyword evidence="7" id="KW-1185">Reference proteome</keyword>
<evidence type="ECO:0000259" key="5">
    <source>
        <dbReference type="Pfam" id="PF13632"/>
    </source>
</evidence>
<feature type="transmembrane region" description="Helical" evidence="4">
    <location>
        <begin position="6"/>
        <end position="27"/>
    </location>
</feature>
<comment type="similarity">
    <text evidence="1">Belongs to the glycosyltransferase 2 family.</text>
</comment>
<keyword evidence="4" id="KW-0472">Membrane</keyword>
<evidence type="ECO:0000256" key="3">
    <source>
        <dbReference type="ARBA" id="ARBA00022679"/>
    </source>
</evidence>
<dbReference type="GO" id="GO:0016757">
    <property type="term" value="F:glycosyltransferase activity"/>
    <property type="evidence" value="ECO:0007669"/>
    <property type="project" value="UniProtKB-KW"/>
</dbReference>
<gene>
    <name evidence="6" type="ORF">SAMN04489743_3998</name>
</gene>
<keyword evidence="4" id="KW-0812">Transmembrane</keyword>
<dbReference type="Gene3D" id="3.90.550.10">
    <property type="entry name" value="Spore Coat Polysaccharide Biosynthesis Protein SpsA, Chain A"/>
    <property type="match status" value="1"/>
</dbReference>
<name>A0A1H2BVJ8_9MICC</name>
<sequence length="456" mass="50484">MIAVSIILVLGVSTIFWTLVGLVRLAGENSWLLEEWRHRYRAWRSVRAGLPAVAARPRRGRHRGTGIRILPSHVAVLVAAHNEALVINETIRAASRLVPRRNIHVVSDMSTDNTAQLARAAGVKVLELEPNRGKAGALAAGIAHFDLCRRFKVVMLLDADTRPTEDYLRTGLPLFADPTVVAVAGRAKSIMDPPSPTAMGRFLVAYRERLYIVVQLLLKYGQAARGANVVSIVPGFASMYRTSALQEIDVVAPGLVIEDFNMTFEIHARKLGRIAFHPSAAVAYTQDPDRLQDYMKQVRRWILGFWQTVRRHRKQTGRFWLVLATYIFELLMSCVFFVLLLPVFLVSLFAAIQVTAFGSDWDVAVFLSGLLRPQDVLFGVLLPDFLLTILAAVSLRKPGMLLMAPLFPLMRILDAFLCLQVLPKAFSSASTGTWVSPARRVQGKELTPVTAGNGAS</sequence>
<dbReference type="EMBL" id="LT629779">
    <property type="protein sequence ID" value="SDT61949.1"/>
    <property type="molecule type" value="Genomic_DNA"/>
</dbReference>
<evidence type="ECO:0000256" key="1">
    <source>
        <dbReference type="ARBA" id="ARBA00006739"/>
    </source>
</evidence>
<keyword evidence="2" id="KW-0328">Glycosyltransferase</keyword>
<evidence type="ECO:0000256" key="2">
    <source>
        <dbReference type="ARBA" id="ARBA00022676"/>
    </source>
</evidence>
<reference evidence="7" key="1">
    <citation type="submission" date="2016-10" db="EMBL/GenBank/DDBJ databases">
        <authorList>
            <person name="Varghese N."/>
            <person name="Submissions S."/>
        </authorList>
    </citation>
    <scope>NUCLEOTIDE SEQUENCE [LARGE SCALE GENOMIC DNA]</scope>
    <source>
        <strain evidence="7">IMMIB L-1606</strain>
    </source>
</reference>
<evidence type="ECO:0000313" key="6">
    <source>
        <dbReference type="EMBL" id="SDT61949.1"/>
    </source>
</evidence>
<proteinExistence type="inferred from homology"/>
<dbReference type="Proteomes" id="UP000198751">
    <property type="component" value="Chromosome I"/>
</dbReference>
<dbReference type="OrthoDB" id="9797391at2"/>